<evidence type="ECO:0000256" key="2">
    <source>
        <dbReference type="HAMAP-Rule" id="MF_00048"/>
    </source>
</evidence>
<dbReference type="PANTHER" id="PTHR34039:SF1">
    <property type="entry name" value="UPF0102 PROTEIN YRAN"/>
    <property type="match status" value="1"/>
</dbReference>
<dbReference type="PANTHER" id="PTHR34039">
    <property type="entry name" value="UPF0102 PROTEIN YRAN"/>
    <property type="match status" value="1"/>
</dbReference>
<protein>
    <recommendedName>
        <fullName evidence="2">UPF0102 protein UV42_C0041G0002</fullName>
    </recommendedName>
</protein>
<accession>A0A0G1BBX2</accession>
<dbReference type="InterPro" id="IPR011335">
    <property type="entry name" value="Restrct_endonuc-II-like"/>
</dbReference>
<dbReference type="Gene3D" id="3.40.1350.10">
    <property type="match status" value="1"/>
</dbReference>
<dbReference type="Pfam" id="PF02021">
    <property type="entry name" value="UPF0102"/>
    <property type="match status" value="1"/>
</dbReference>
<evidence type="ECO:0000256" key="1">
    <source>
        <dbReference type="ARBA" id="ARBA00006738"/>
    </source>
</evidence>
<dbReference type="EMBL" id="LCEK01000041">
    <property type="protein sequence ID" value="KKS70875.1"/>
    <property type="molecule type" value="Genomic_DNA"/>
</dbReference>
<evidence type="ECO:0000313" key="3">
    <source>
        <dbReference type="EMBL" id="KKS70875.1"/>
    </source>
</evidence>
<dbReference type="PATRIC" id="fig|1619052.3.peg.830"/>
<comment type="caution">
    <text evidence="3">The sequence shown here is derived from an EMBL/GenBank/DDBJ whole genome shotgun (WGS) entry which is preliminary data.</text>
</comment>
<gene>
    <name evidence="3" type="ORF">UV42_C0041G0002</name>
</gene>
<reference evidence="3 4" key="1">
    <citation type="journal article" date="2015" name="Nature">
        <title>rRNA introns, odd ribosomes, and small enigmatic genomes across a large radiation of phyla.</title>
        <authorList>
            <person name="Brown C.T."/>
            <person name="Hug L.A."/>
            <person name="Thomas B.C."/>
            <person name="Sharon I."/>
            <person name="Castelle C.J."/>
            <person name="Singh A."/>
            <person name="Wilkins M.J."/>
            <person name="Williams K.H."/>
            <person name="Banfield J.F."/>
        </authorList>
    </citation>
    <scope>NUCLEOTIDE SEQUENCE [LARGE SCALE GENOMIC DNA]</scope>
</reference>
<organism evidence="3 4">
    <name type="scientific">Candidatus Magasanikbacteria bacterium GW2011_GWE2_42_7</name>
    <dbReference type="NCBI Taxonomy" id="1619052"/>
    <lineage>
        <taxon>Bacteria</taxon>
        <taxon>Candidatus Magasanikiibacteriota</taxon>
    </lineage>
</organism>
<evidence type="ECO:0000313" key="4">
    <source>
        <dbReference type="Proteomes" id="UP000033867"/>
    </source>
</evidence>
<dbReference type="Proteomes" id="UP000033867">
    <property type="component" value="Unassembled WGS sequence"/>
</dbReference>
<proteinExistence type="inferred from homology"/>
<dbReference type="HAMAP" id="MF_00048">
    <property type="entry name" value="UPF0102"/>
    <property type="match status" value="1"/>
</dbReference>
<dbReference type="GO" id="GO:0003676">
    <property type="term" value="F:nucleic acid binding"/>
    <property type="evidence" value="ECO:0007669"/>
    <property type="project" value="InterPro"/>
</dbReference>
<comment type="similarity">
    <text evidence="1 2">Belongs to the UPF0102 family.</text>
</comment>
<dbReference type="AlphaFoldDB" id="A0A0G1BBX2"/>
<dbReference type="InterPro" id="IPR011856">
    <property type="entry name" value="tRNA_endonuc-like_dom_sf"/>
</dbReference>
<dbReference type="SUPFAM" id="SSF52980">
    <property type="entry name" value="Restriction endonuclease-like"/>
    <property type="match status" value="1"/>
</dbReference>
<dbReference type="InterPro" id="IPR003509">
    <property type="entry name" value="UPF0102_YraN-like"/>
</dbReference>
<sequence length="126" mass="14314">MSQTKKQEIGAWGEEIAVRMLRDKGYDIVDRNFEIREGEIDIIAWHGKPYFGNTLCFIEVKTRGGEQGSAERATGKEKLGNIKQAAIAYCLRHNINRETTAIQFEQVSIYGSPKGLKDVKHYEIPI</sequence>
<name>A0A0G1BBX2_9BACT</name>